<name>F9WJA5_TRYCI</name>
<evidence type="ECO:0000313" key="3">
    <source>
        <dbReference type="EMBL" id="CCD17409.1"/>
    </source>
</evidence>
<protein>
    <submittedName>
        <fullName evidence="3">WGS project CAEQ00000000 data, annotated contig 890</fullName>
    </submittedName>
</protein>
<dbReference type="AlphaFoldDB" id="F9WJA5"/>
<reference evidence="4" key="1">
    <citation type="submission" date="2011-07" db="EMBL/GenBank/DDBJ databases">
        <title>Divergent evolution of antigenic variation in African trypanosomes.</title>
        <authorList>
            <person name="Jackson A.P."/>
            <person name="Berry A."/>
            <person name="Allison H.C."/>
            <person name="Burton P."/>
            <person name="Anderson J."/>
            <person name="Aslett M."/>
            <person name="Brown R."/>
            <person name="Corton N."/>
            <person name="Harris D."/>
            <person name="Hauser H."/>
            <person name="Gamble J."/>
            <person name="Gilderthorp R."/>
            <person name="McQuillan J."/>
            <person name="Quail M.A."/>
            <person name="Sanders M."/>
            <person name="Van Tonder A."/>
            <person name="Ginger M.L."/>
            <person name="Donelson J.E."/>
            <person name="Field M.C."/>
            <person name="Barry J.D."/>
            <person name="Berriman M."/>
            <person name="Hertz-Fowler C."/>
        </authorList>
    </citation>
    <scope>NUCLEOTIDE SEQUENCE [LARGE SCALE GENOMIC DNA]</scope>
    <source>
        <strain evidence="4">IL3000</strain>
    </source>
</reference>
<gene>
    <name evidence="3" type="ORF">TCIL3000_0_22300</name>
</gene>
<dbReference type="NCBIfam" id="TIGR01631">
    <property type="entry name" value="Trypano_RHS"/>
    <property type="match status" value="1"/>
</dbReference>
<feature type="domain" description="Retrotransposon hot spot protein N-terminal" evidence="2">
    <location>
        <begin position="20"/>
        <end position="145"/>
    </location>
</feature>
<dbReference type="InterPro" id="IPR046836">
    <property type="entry name" value="RHS_C"/>
</dbReference>
<evidence type="ECO:0000259" key="1">
    <source>
        <dbReference type="Pfam" id="PF07999"/>
    </source>
</evidence>
<dbReference type="InterPro" id="IPR046835">
    <property type="entry name" value="RHS_N"/>
</dbReference>
<dbReference type="Pfam" id="PF07999">
    <property type="entry name" value="RHSP"/>
    <property type="match status" value="1"/>
</dbReference>
<reference evidence="3 4" key="2">
    <citation type="journal article" date="2012" name="Proc. Natl. Acad. Sci. U.S.A.">
        <title>Antigenic diversity is generated by distinct evolutionary mechanisms in African trypanosome species.</title>
        <authorList>
            <person name="Jackson A.P."/>
            <person name="Berry A."/>
            <person name="Aslett M."/>
            <person name="Allison H.C."/>
            <person name="Burton P."/>
            <person name="Vavrova-Anderson J."/>
            <person name="Brown R."/>
            <person name="Browne H."/>
            <person name="Corton N."/>
            <person name="Hauser H."/>
            <person name="Gamble J."/>
            <person name="Gilderthorp R."/>
            <person name="Marcello L."/>
            <person name="McQuillan J."/>
            <person name="Otto T.D."/>
            <person name="Quail M.A."/>
            <person name="Sanders M.J."/>
            <person name="van Tonder A."/>
            <person name="Ginger M.L."/>
            <person name="Field M.C."/>
            <person name="Barry J.D."/>
            <person name="Hertz-Fowler C."/>
            <person name="Berriman M."/>
        </authorList>
    </citation>
    <scope>NUCLEOTIDE SEQUENCE [LARGE SCALE GENOMIC DNA]</scope>
    <source>
        <strain evidence="3 4">IL3000</strain>
    </source>
</reference>
<feature type="domain" description="Retrotransposon hot spot protein,C-terminal" evidence="1">
    <location>
        <begin position="158"/>
        <end position="309"/>
    </location>
</feature>
<comment type="caution">
    <text evidence="3">The sequence shown here is derived from an EMBL/GenBank/DDBJ whole genome shotgun (WGS) entry which is preliminary data.</text>
</comment>
<dbReference type="InterPro" id="IPR006518">
    <property type="entry name" value="Trypano_RHS"/>
</dbReference>
<dbReference type="Proteomes" id="UP000000702">
    <property type="component" value="Unassembled WGS sequence"/>
</dbReference>
<dbReference type="VEuPathDB" id="TriTrypDB:TcIL3000_0_22300"/>
<dbReference type="EMBL" id="CAEQ01002703">
    <property type="protein sequence ID" value="CCD17409.1"/>
    <property type="molecule type" value="Genomic_DNA"/>
</dbReference>
<organism evidence="3 4">
    <name type="scientific">Trypanosoma congolense (strain IL3000)</name>
    <dbReference type="NCBI Taxonomy" id="1068625"/>
    <lineage>
        <taxon>Eukaryota</taxon>
        <taxon>Discoba</taxon>
        <taxon>Euglenozoa</taxon>
        <taxon>Kinetoplastea</taxon>
        <taxon>Metakinetoplastina</taxon>
        <taxon>Trypanosomatida</taxon>
        <taxon>Trypanosomatidae</taxon>
        <taxon>Trypanosoma</taxon>
        <taxon>Nannomonas</taxon>
    </lineage>
</organism>
<accession>F9WJA5</accession>
<keyword evidence="4" id="KW-1185">Reference proteome</keyword>
<sequence length="316" mass="36321">MEKSRVRVISRSAEVINGLYDYVSNARWICIITGRVYKNEPHIMRLLNAERVVPCLWPRGDVDITPELGQSYDIEEKLVMSEKAQVVAVFSSALGWPNRMHVPQQPLKALPAPQGGSSDYTHLYIRKDMMSGWYIIEEELDWWLKPNDCRMPQYYITIDTAGIGKTRGLGPFLLYQLLHYSSEELCALTYFSKGEVCILHRHKGGTPGVVVYYDVQDGISEMAHMATQCRKGYAISDEHKKDIFPYSFPPCWDALVMSTPSPDRFEHWINRYHTLPTSINCCSNLEFRAVRAFGRLSELCQEAPPGAETVEWFKRR</sequence>
<evidence type="ECO:0000313" key="4">
    <source>
        <dbReference type="Proteomes" id="UP000000702"/>
    </source>
</evidence>
<dbReference type="Pfam" id="PF20445">
    <property type="entry name" value="RHS_N"/>
    <property type="match status" value="1"/>
</dbReference>
<evidence type="ECO:0000259" key="2">
    <source>
        <dbReference type="Pfam" id="PF20445"/>
    </source>
</evidence>
<proteinExistence type="predicted"/>